<feature type="region of interest" description="Disordered" evidence="1">
    <location>
        <begin position="287"/>
        <end position="313"/>
    </location>
</feature>
<proteinExistence type="predicted"/>
<feature type="compositionally biased region" description="Acidic residues" evidence="1">
    <location>
        <begin position="287"/>
        <end position="299"/>
    </location>
</feature>
<dbReference type="AlphaFoldDB" id="A0A4Q9M9D3"/>
<evidence type="ECO:0000259" key="2">
    <source>
        <dbReference type="Pfam" id="PF20151"/>
    </source>
</evidence>
<feature type="domain" description="DUF6533" evidence="2">
    <location>
        <begin position="19"/>
        <end position="60"/>
    </location>
</feature>
<dbReference type="Pfam" id="PF20151">
    <property type="entry name" value="DUF6533"/>
    <property type="match status" value="1"/>
</dbReference>
<gene>
    <name evidence="3" type="ORF">BD311DRAFT_673289</name>
</gene>
<dbReference type="EMBL" id="ML143497">
    <property type="protein sequence ID" value="TBU23705.1"/>
    <property type="molecule type" value="Genomic_DNA"/>
</dbReference>
<reference evidence="3" key="1">
    <citation type="submission" date="2019-01" db="EMBL/GenBank/DDBJ databases">
        <title>Draft genome sequences of three monokaryotic isolates of the white-rot basidiomycete fungus Dichomitus squalens.</title>
        <authorList>
            <consortium name="DOE Joint Genome Institute"/>
            <person name="Lopez S.C."/>
            <person name="Andreopoulos B."/>
            <person name="Pangilinan J."/>
            <person name="Lipzen A."/>
            <person name="Riley R."/>
            <person name="Ahrendt S."/>
            <person name="Ng V."/>
            <person name="Barry K."/>
            <person name="Daum C."/>
            <person name="Grigoriev I.V."/>
            <person name="Hilden K.S."/>
            <person name="Makela M.R."/>
            <person name="de Vries R.P."/>
        </authorList>
    </citation>
    <scope>NUCLEOTIDE SEQUENCE [LARGE SCALE GENOMIC DNA]</scope>
    <source>
        <strain evidence="3">OM18370.1</strain>
    </source>
</reference>
<organism evidence="3">
    <name type="scientific">Dichomitus squalens</name>
    <dbReference type="NCBI Taxonomy" id="114155"/>
    <lineage>
        <taxon>Eukaryota</taxon>
        <taxon>Fungi</taxon>
        <taxon>Dikarya</taxon>
        <taxon>Basidiomycota</taxon>
        <taxon>Agaricomycotina</taxon>
        <taxon>Agaricomycetes</taxon>
        <taxon>Polyporales</taxon>
        <taxon>Polyporaceae</taxon>
        <taxon>Dichomitus</taxon>
    </lineage>
</organism>
<evidence type="ECO:0000256" key="1">
    <source>
        <dbReference type="SAM" id="MobiDB-lite"/>
    </source>
</evidence>
<accession>A0A4Q9M9D3</accession>
<sequence length="313" mass="34494">MASITAAGVETVFKNVDLCGAAVSTMLMFEYLITLDDEAKYIWKKRATGPSILYYMNRYYNLAFCMYQWIVLNPAYRRSAESPIQHKRLLQQGYQLISDRPASSSDSAVSLFRLLAVSAIISSQSLFPETSEVVIVSRLAVIVTDALLLVITWTQLARQGGLRRWGGSKGISLTDVLLRDGTIYFLHITRIMLILNCLHMAFTLVSVLNIKSLQNLSAISIFETPITAILVSRFLINLQASERGALPLNEPGTGTQTSQNGELDSGASIVFNRVVGSLQRSLAPQDFTEDNTHEDDDAQEVSNGDDGAGFLKV</sequence>
<dbReference type="OrthoDB" id="2803882at2759"/>
<name>A0A4Q9M9D3_9APHY</name>
<dbReference type="Proteomes" id="UP000292957">
    <property type="component" value="Unassembled WGS sequence"/>
</dbReference>
<dbReference type="InterPro" id="IPR045340">
    <property type="entry name" value="DUF6533"/>
</dbReference>
<protein>
    <recommendedName>
        <fullName evidence="2">DUF6533 domain-containing protein</fullName>
    </recommendedName>
</protein>
<evidence type="ECO:0000313" key="3">
    <source>
        <dbReference type="EMBL" id="TBU23705.1"/>
    </source>
</evidence>